<comment type="caution">
    <text evidence="2">The sequence shown here is derived from an EMBL/GenBank/DDBJ whole genome shotgun (WGS) entry which is preliminary data.</text>
</comment>
<dbReference type="AlphaFoldDB" id="A0A7W7FX94"/>
<feature type="signal peptide" evidence="1">
    <location>
        <begin position="1"/>
        <end position="24"/>
    </location>
</feature>
<reference evidence="2 3" key="1">
    <citation type="submission" date="2020-08" db="EMBL/GenBank/DDBJ databases">
        <title>Sequencing the genomes of 1000 actinobacteria strains.</title>
        <authorList>
            <person name="Klenk H.-P."/>
        </authorList>
    </citation>
    <scope>NUCLEOTIDE SEQUENCE [LARGE SCALE GENOMIC DNA]</scope>
    <source>
        <strain evidence="2 3">DSM 44230</strain>
    </source>
</reference>
<sequence length="106" mass="10717">MVRRGVLAATFAGLAMLAPVAAQAAPALNAAPVAASEAGTLETQIFSGSGSAIGSGKKALKQAMDYALHSAALQGYVESQCVTTYSRINPHGAGYFTANVVISCTR</sequence>
<dbReference type="EMBL" id="JACHMH010000001">
    <property type="protein sequence ID" value="MBB4682386.1"/>
    <property type="molecule type" value="Genomic_DNA"/>
</dbReference>
<keyword evidence="1" id="KW-0732">Signal</keyword>
<gene>
    <name evidence="2" type="ORF">HNR67_008504</name>
</gene>
<organism evidence="2 3">
    <name type="scientific">Crossiella cryophila</name>
    <dbReference type="NCBI Taxonomy" id="43355"/>
    <lineage>
        <taxon>Bacteria</taxon>
        <taxon>Bacillati</taxon>
        <taxon>Actinomycetota</taxon>
        <taxon>Actinomycetes</taxon>
        <taxon>Pseudonocardiales</taxon>
        <taxon>Pseudonocardiaceae</taxon>
        <taxon>Crossiella</taxon>
    </lineage>
</organism>
<name>A0A7W7FX94_9PSEU</name>
<dbReference type="Proteomes" id="UP000533598">
    <property type="component" value="Unassembled WGS sequence"/>
</dbReference>
<evidence type="ECO:0000313" key="3">
    <source>
        <dbReference type="Proteomes" id="UP000533598"/>
    </source>
</evidence>
<evidence type="ECO:0000313" key="2">
    <source>
        <dbReference type="EMBL" id="MBB4682386.1"/>
    </source>
</evidence>
<protein>
    <submittedName>
        <fullName evidence="2">Uncharacterized protein</fullName>
    </submittedName>
</protein>
<dbReference type="RefSeq" id="WP_185009655.1">
    <property type="nucleotide sequence ID" value="NZ_BAAAUI010000007.1"/>
</dbReference>
<proteinExistence type="predicted"/>
<accession>A0A7W7FX94</accession>
<feature type="chain" id="PRO_5031445389" evidence="1">
    <location>
        <begin position="25"/>
        <end position="106"/>
    </location>
</feature>
<keyword evidence="3" id="KW-1185">Reference proteome</keyword>
<evidence type="ECO:0000256" key="1">
    <source>
        <dbReference type="SAM" id="SignalP"/>
    </source>
</evidence>